<dbReference type="GO" id="GO:0005524">
    <property type="term" value="F:ATP binding"/>
    <property type="evidence" value="ECO:0007669"/>
    <property type="project" value="UniProtKB-KW"/>
</dbReference>
<feature type="compositionally biased region" description="Low complexity" evidence="14">
    <location>
        <begin position="939"/>
        <end position="952"/>
    </location>
</feature>
<protein>
    <recommendedName>
        <fullName evidence="4">glutamate--cysteine ligase</fullName>
        <ecNumber evidence="4">6.3.2.2</ecNumber>
    </recommendedName>
    <alternativeName>
        <fullName evidence="13">Gamma-ECS</fullName>
    </alternativeName>
    <alternativeName>
        <fullName evidence="12">Gamma-glutamylcysteine synthetase</fullName>
    </alternativeName>
</protein>
<dbReference type="PANTHER" id="PTHR11164:SF0">
    <property type="entry name" value="GLUTAMATE--CYSTEINE LIGASE CATALYTIC SUBUNIT"/>
    <property type="match status" value="1"/>
</dbReference>
<evidence type="ECO:0000256" key="10">
    <source>
        <dbReference type="ARBA" id="ARBA00022989"/>
    </source>
</evidence>
<feature type="region of interest" description="Disordered" evidence="14">
    <location>
        <begin position="547"/>
        <end position="604"/>
    </location>
</feature>
<feature type="transmembrane region" description="Helical" evidence="15">
    <location>
        <begin position="388"/>
        <end position="406"/>
    </location>
</feature>
<feature type="region of interest" description="Disordered" evidence="14">
    <location>
        <begin position="764"/>
        <end position="783"/>
    </location>
</feature>
<name>A0A813K6D6_POLGL</name>
<evidence type="ECO:0000313" key="18">
    <source>
        <dbReference type="Proteomes" id="UP000626109"/>
    </source>
</evidence>
<evidence type="ECO:0000259" key="16">
    <source>
        <dbReference type="Pfam" id="PF01490"/>
    </source>
</evidence>
<feature type="transmembrane region" description="Helical" evidence="15">
    <location>
        <begin position="345"/>
        <end position="376"/>
    </location>
</feature>
<evidence type="ECO:0000256" key="7">
    <source>
        <dbReference type="ARBA" id="ARBA00022692"/>
    </source>
</evidence>
<dbReference type="EMBL" id="CAJNNW010027596">
    <property type="protein sequence ID" value="CAE8692219.1"/>
    <property type="molecule type" value="Genomic_DNA"/>
</dbReference>
<dbReference type="Pfam" id="PF03074">
    <property type="entry name" value="GCS"/>
    <property type="match status" value="1"/>
</dbReference>
<evidence type="ECO:0000256" key="12">
    <source>
        <dbReference type="ARBA" id="ARBA00030585"/>
    </source>
</evidence>
<dbReference type="EC" id="6.3.2.2" evidence="4"/>
<gene>
    <name evidence="17" type="ORF">PGLA2088_LOCUS27786</name>
</gene>
<evidence type="ECO:0000313" key="17">
    <source>
        <dbReference type="EMBL" id="CAE8692219.1"/>
    </source>
</evidence>
<dbReference type="InterPro" id="IPR014746">
    <property type="entry name" value="Gln_synth/guanido_kin_cat_dom"/>
</dbReference>
<dbReference type="SUPFAM" id="SSF55931">
    <property type="entry name" value="Glutamine synthetase/guanido kinase"/>
    <property type="match status" value="1"/>
</dbReference>
<keyword evidence="11 15" id="KW-0472">Membrane</keyword>
<evidence type="ECO:0000256" key="1">
    <source>
        <dbReference type="ARBA" id="ARBA00004370"/>
    </source>
</evidence>
<feature type="domain" description="Amino acid transporter transmembrane" evidence="16">
    <location>
        <begin position="80"/>
        <end position="370"/>
    </location>
</feature>
<evidence type="ECO:0000256" key="11">
    <source>
        <dbReference type="ARBA" id="ARBA00023136"/>
    </source>
</evidence>
<evidence type="ECO:0000256" key="8">
    <source>
        <dbReference type="ARBA" id="ARBA00022741"/>
    </source>
</evidence>
<evidence type="ECO:0000256" key="15">
    <source>
        <dbReference type="SAM" id="Phobius"/>
    </source>
</evidence>
<evidence type="ECO:0000256" key="3">
    <source>
        <dbReference type="ARBA" id="ARBA00008100"/>
    </source>
</evidence>
<comment type="subcellular location">
    <subcellularLocation>
        <location evidence="1">Membrane</location>
    </subcellularLocation>
</comment>
<reference evidence="17" key="1">
    <citation type="submission" date="2021-02" db="EMBL/GenBank/DDBJ databases">
        <authorList>
            <person name="Dougan E. K."/>
            <person name="Rhodes N."/>
            <person name="Thang M."/>
            <person name="Chan C."/>
        </authorList>
    </citation>
    <scope>NUCLEOTIDE SEQUENCE</scope>
</reference>
<evidence type="ECO:0000256" key="9">
    <source>
        <dbReference type="ARBA" id="ARBA00022840"/>
    </source>
</evidence>
<keyword evidence="7 15" id="KW-0812">Transmembrane</keyword>
<dbReference type="GO" id="GO:0016020">
    <property type="term" value="C:membrane"/>
    <property type="evidence" value="ECO:0007669"/>
    <property type="project" value="UniProtKB-SubCell"/>
</dbReference>
<evidence type="ECO:0000256" key="13">
    <source>
        <dbReference type="ARBA" id="ARBA00032122"/>
    </source>
</evidence>
<comment type="pathway">
    <text evidence="2">Sulfur metabolism; glutathione biosynthesis; glutathione from L-cysteine and L-glutamate: step 1/2.</text>
</comment>
<organism evidence="17 18">
    <name type="scientific">Polarella glacialis</name>
    <name type="common">Dinoflagellate</name>
    <dbReference type="NCBI Taxonomy" id="89957"/>
    <lineage>
        <taxon>Eukaryota</taxon>
        <taxon>Sar</taxon>
        <taxon>Alveolata</taxon>
        <taxon>Dinophyceae</taxon>
        <taxon>Suessiales</taxon>
        <taxon>Suessiaceae</taxon>
        <taxon>Polarella</taxon>
    </lineage>
</organism>
<keyword evidence="9" id="KW-0067">ATP-binding</keyword>
<keyword evidence="6" id="KW-0317">Glutathione biosynthesis</keyword>
<proteinExistence type="inferred from homology"/>
<keyword evidence="8" id="KW-0547">Nucleotide-binding</keyword>
<dbReference type="InterPro" id="IPR004308">
    <property type="entry name" value="GCS"/>
</dbReference>
<feature type="transmembrane region" description="Helical" evidence="15">
    <location>
        <begin position="167"/>
        <end position="187"/>
    </location>
</feature>
<comment type="caution">
    <text evidence="17">The sequence shown here is derived from an EMBL/GenBank/DDBJ whole genome shotgun (WGS) entry which is preliminary data.</text>
</comment>
<feature type="transmembrane region" description="Helical" evidence="15">
    <location>
        <begin position="199"/>
        <end position="218"/>
    </location>
</feature>
<dbReference type="UniPathway" id="UPA00142">
    <property type="reaction ID" value="UER00209"/>
</dbReference>
<feature type="transmembrane region" description="Helical" evidence="15">
    <location>
        <begin position="225"/>
        <end position="248"/>
    </location>
</feature>
<dbReference type="AlphaFoldDB" id="A0A813K6D6"/>
<dbReference type="Pfam" id="PF01490">
    <property type="entry name" value="Aa_trans"/>
    <property type="match status" value="1"/>
</dbReference>
<feature type="compositionally biased region" description="Acidic residues" evidence="14">
    <location>
        <begin position="555"/>
        <end position="566"/>
    </location>
</feature>
<accession>A0A813K6D6</accession>
<feature type="region of interest" description="Disordered" evidence="14">
    <location>
        <begin position="934"/>
        <end position="953"/>
    </location>
</feature>
<feature type="transmembrane region" description="Helical" evidence="15">
    <location>
        <begin position="85"/>
        <end position="105"/>
    </location>
</feature>
<dbReference type="GO" id="GO:0006750">
    <property type="term" value="P:glutathione biosynthetic process"/>
    <property type="evidence" value="ECO:0007669"/>
    <property type="project" value="UniProtKB-UniPathway"/>
</dbReference>
<dbReference type="InterPro" id="IPR013057">
    <property type="entry name" value="AA_transpt_TM"/>
</dbReference>
<keyword evidence="5" id="KW-0436">Ligase</keyword>
<evidence type="ECO:0000256" key="6">
    <source>
        <dbReference type="ARBA" id="ARBA00022684"/>
    </source>
</evidence>
<dbReference type="Gene3D" id="3.30.590.50">
    <property type="match status" value="2"/>
</dbReference>
<feature type="transmembrane region" description="Helical" evidence="15">
    <location>
        <begin position="268"/>
        <end position="290"/>
    </location>
</feature>
<dbReference type="GO" id="GO:0004357">
    <property type="term" value="F:glutamate-cysteine ligase activity"/>
    <property type="evidence" value="ECO:0007669"/>
    <property type="project" value="UniProtKB-EC"/>
</dbReference>
<evidence type="ECO:0000256" key="5">
    <source>
        <dbReference type="ARBA" id="ARBA00022598"/>
    </source>
</evidence>
<feature type="transmembrane region" description="Helical" evidence="15">
    <location>
        <begin position="302"/>
        <end position="325"/>
    </location>
</feature>
<evidence type="ECO:0000256" key="14">
    <source>
        <dbReference type="SAM" id="MobiDB-lite"/>
    </source>
</evidence>
<comment type="similarity">
    <text evidence="3">Belongs to the glutamate--cysteine ligase type 3 family.</text>
</comment>
<dbReference type="PANTHER" id="PTHR11164">
    <property type="entry name" value="GLUTAMATE CYSTEINE LIGASE"/>
    <property type="match status" value="1"/>
</dbReference>
<evidence type="ECO:0000256" key="4">
    <source>
        <dbReference type="ARBA" id="ARBA00012220"/>
    </source>
</evidence>
<evidence type="ECO:0000256" key="2">
    <source>
        <dbReference type="ARBA" id="ARBA00005006"/>
    </source>
</evidence>
<sequence length="1249" mass="134950">MTFGQTDLVRTPSFRWQDLYSSTPRAAVGLMSPLLTPRRSVPSRDFQHLDAKGEGEGEPAEKALTSRYSATALSEDQNSLSMPEAVFNLTNTVLGVGVLSVPYAFRLSGYVCILLILVVITVTAQTANFIGAALVLASRSPAAAEVPPRGRDFAFLAQVALGDSGRMFIGAVTCLEIWFALVTFIVMNGVNLQLVWPSFGTAPASVLSCLLAAPMVLLPMRISSYLSLGASIALAVASVALVCAALTMDEWANPYDTLGESALLHWENVPRSVGIIVFCFAGHPCFPVVHECMKDKSSWRRSVGVTFFLAFLYYGGLGVFSYLVFGKELEVSVTTNLKFLPRAVLFRKISALAFVVKIQLTAPLLLNAIIVAYWAPEVDAPEWPAKRIIVLLALTAITAWTAVMFSDDETSAAVGKSMVQYGLHGFGGDGTCASRCVCLGWVIGPSDADASSSCKCDQSDAYLHKLAQKDFGKMCGANPPPWKLILESVCAVTAHALHTAAALKATKHANPEAKKAAAVGTASSRSGKRCQQKGMVVAALVLKASWPDAAKDEERPDEGEDEEDDMRSEFTAGAAGGPSGSGDSADFATADGTAASSSRAPHSVHLEATPMPWAESVEHREHVKAHGIEQFLVILHDHAERRDTEMLWGDEQEYILVEVGPEPQDVRLLLRAHAALPALRERALAYEAGNPSRCAGWTPEMGNHMIEGVTQPPYQGGLDELLRVEESLTFRRRELASVAAGLATTAGWKPVVWTFAAFPLMGTPGGQAPAEPPTPSRADGLGSRSRFVPDEVITPHPRFLTFVANIRMRKGAKAACLIPLAAHADGTPTPEALAQLSPRIPWDIAERAAAEGEVDDPVPGHIYLDASAFGAGCCCTQATFLCPSLSDARYLYDQLLVLAPLFLSLTASTPFWRGKVAATDTRFEAFAQTWDERTEAETASRAPRSSRAATSPQVFLADSGSLDSREAELNDVEAAVHEPSMARLLAAGVDARLARHVAHLFVRDPLNVFRERLHPDDAEQGDFWEQIQSSNWGTVRFKPPPARSSNPGGRIGWRVELRTPEAQPTDFENAAVVCVARVLATLILQEGWDLYIPISKVEENLTRSSGVAAVTRQLFHFRADFLGIEGSSVAKELSLKDIFFGEQGKGLLDRCEKFVQAEHERGACSAQSCKMFGRYVELFRRRVEGRLPTPALWLRARLAAHSAYTGGSELPKEFVRDVAVLAGELCQDSSRRSPLAARALDDLLGDLGV</sequence>
<feature type="transmembrane region" description="Helical" evidence="15">
    <location>
        <begin position="111"/>
        <end position="137"/>
    </location>
</feature>
<keyword evidence="10 15" id="KW-1133">Transmembrane helix</keyword>
<dbReference type="Proteomes" id="UP000626109">
    <property type="component" value="Unassembled WGS sequence"/>
</dbReference>